<feature type="transmembrane region" description="Helical" evidence="1">
    <location>
        <begin position="180"/>
        <end position="200"/>
    </location>
</feature>
<dbReference type="AlphaFoldDB" id="A0A327KYM9"/>
<evidence type="ECO:0000313" key="2">
    <source>
        <dbReference type="EMBL" id="RAI42282.1"/>
    </source>
</evidence>
<dbReference type="Proteomes" id="UP000248863">
    <property type="component" value="Unassembled WGS sequence"/>
</dbReference>
<dbReference type="EMBL" id="NPEU01000002">
    <property type="protein sequence ID" value="RAI42282.1"/>
    <property type="molecule type" value="Genomic_DNA"/>
</dbReference>
<organism evidence="2 3">
    <name type="scientific">Rhodoplanes elegans</name>
    <dbReference type="NCBI Taxonomy" id="29408"/>
    <lineage>
        <taxon>Bacteria</taxon>
        <taxon>Pseudomonadati</taxon>
        <taxon>Pseudomonadota</taxon>
        <taxon>Alphaproteobacteria</taxon>
        <taxon>Hyphomicrobiales</taxon>
        <taxon>Nitrobacteraceae</taxon>
        <taxon>Rhodoplanes</taxon>
    </lineage>
</organism>
<feature type="transmembrane region" description="Helical" evidence="1">
    <location>
        <begin position="33"/>
        <end position="51"/>
    </location>
</feature>
<reference evidence="2 3" key="1">
    <citation type="submission" date="2017-07" db="EMBL/GenBank/DDBJ databases">
        <title>Draft Genome Sequences of Select Purple Nonsulfur Bacteria.</title>
        <authorList>
            <person name="Lasarre B."/>
            <person name="Mckinlay J.B."/>
        </authorList>
    </citation>
    <scope>NUCLEOTIDE SEQUENCE [LARGE SCALE GENOMIC DNA]</scope>
    <source>
        <strain evidence="2 3">DSM 11907</strain>
    </source>
</reference>
<accession>A0A327KYM9</accession>
<name>A0A327KYM9_9BRAD</name>
<keyword evidence="1" id="KW-0812">Transmembrane</keyword>
<gene>
    <name evidence="2" type="ORF">CH338_00590</name>
</gene>
<feature type="transmembrane region" description="Helical" evidence="1">
    <location>
        <begin position="411"/>
        <end position="428"/>
    </location>
</feature>
<protein>
    <submittedName>
        <fullName evidence="2">Uncharacterized protein</fullName>
    </submittedName>
</protein>
<keyword evidence="3" id="KW-1185">Reference proteome</keyword>
<feature type="transmembrane region" description="Helical" evidence="1">
    <location>
        <begin position="143"/>
        <end position="160"/>
    </location>
</feature>
<evidence type="ECO:0000256" key="1">
    <source>
        <dbReference type="SAM" id="Phobius"/>
    </source>
</evidence>
<feature type="transmembrane region" description="Helical" evidence="1">
    <location>
        <begin position="115"/>
        <end position="136"/>
    </location>
</feature>
<feature type="transmembrane region" description="Helical" evidence="1">
    <location>
        <begin position="388"/>
        <end position="405"/>
    </location>
</feature>
<sequence length="436" mass="43918">MTVASFAILALVVCIPLLSVADGLPVVGERGAMGALMIAVGLGLAIVAASLRPGETAQLRRALAPVVPLALVPVVWTIVQLVPVPGLAHPIWASAASALGASVYAPVTIDPGATVVALCTWLLALALVLTSAAATIDRGRAEWTLGTLTGATAAMALVVVSHDLSGATFLGELQGRTRAAFDTAAALGVVTALAYADLVFERYETRHRRGAMSTVALIERLSLALVALLVCVFAVGFFRGGIMLISALSGAATFALVVVVRRMGGIVWLGWGLAAAGAVVVVMSLAALGGVRDAPLAIRFAEVAPGRFDAAQRLIADVTATGTGAGTTARVLSSYEEGAVSGLPGAPTTVAALAIELGTAAPWIALLMAAVIAGLLIRGALKRGRDSFYSAAAAGCVVTLAIGAFHDASLLGLGPMVLACLVLGLGLAQRLGQSSR</sequence>
<comment type="caution">
    <text evidence="2">The sequence shown here is derived from an EMBL/GenBank/DDBJ whole genome shotgun (WGS) entry which is preliminary data.</text>
</comment>
<feature type="transmembrane region" description="Helical" evidence="1">
    <location>
        <begin position="63"/>
        <end position="82"/>
    </location>
</feature>
<feature type="transmembrane region" description="Helical" evidence="1">
    <location>
        <begin position="221"/>
        <end position="238"/>
    </location>
</feature>
<keyword evidence="1" id="KW-1133">Transmembrane helix</keyword>
<feature type="transmembrane region" description="Helical" evidence="1">
    <location>
        <begin position="267"/>
        <end position="288"/>
    </location>
</feature>
<proteinExistence type="predicted"/>
<evidence type="ECO:0000313" key="3">
    <source>
        <dbReference type="Proteomes" id="UP000248863"/>
    </source>
</evidence>
<feature type="transmembrane region" description="Helical" evidence="1">
    <location>
        <begin position="360"/>
        <end position="381"/>
    </location>
</feature>
<keyword evidence="1" id="KW-0472">Membrane</keyword>
<feature type="transmembrane region" description="Helical" evidence="1">
    <location>
        <begin position="244"/>
        <end position="260"/>
    </location>
</feature>